<dbReference type="Proteomes" id="UP001652581">
    <property type="component" value="Chromosome 16"/>
</dbReference>
<dbReference type="GeneID" id="116283817"/>
<feature type="compositionally biased region" description="Polar residues" evidence="1">
    <location>
        <begin position="338"/>
        <end position="347"/>
    </location>
</feature>
<reference evidence="3" key="1">
    <citation type="submission" date="2025-08" db="UniProtKB">
        <authorList>
            <consortium name="RefSeq"/>
        </authorList>
    </citation>
    <scope>IDENTIFICATION</scope>
</reference>
<proteinExistence type="predicted"/>
<gene>
    <name evidence="3" type="primary">LOC116283817</name>
</gene>
<organism evidence="2 3">
    <name type="scientific">Vicugna pacos</name>
    <name type="common">Alpaca</name>
    <name type="synonym">Lama pacos</name>
    <dbReference type="NCBI Taxonomy" id="30538"/>
    <lineage>
        <taxon>Eukaryota</taxon>
        <taxon>Metazoa</taxon>
        <taxon>Chordata</taxon>
        <taxon>Craniata</taxon>
        <taxon>Vertebrata</taxon>
        <taxon>Euteleostomi</taxon>
        <taxon>Mammalia</taxon>
        <taxon>Eutheria</taxon>
        <taxon>Laurasiatheria</taxon>
        <taxon>Artiodactyla</taxon>
        <taxon>Tylopoda</taxon>
        <taxon>Camelidae</taxon>
        <taxon>Vicugna</taxon>
    </lineage>
</organism>
<feature type="region of interest" description="Disordered" evidence="1">
    <location>
        <begin position="205"/>
        <end position="233"/>
    </location>
</feature>
<protein>
    <submittedName>
        <fullName evidence="3">Uncharacterized protein isoform X1</fullName>
    </submittedName>
</protein>
<name>A0ABM5BI81_VICPA</name>
<feature type="region of interest" description="Disordered" evidence="1">
    <location>
        <begin position="305"/>
        <end position="365"/>
    </location>
</feature>
<feature type="region of interest" description="Disordered" evidence="1">
    <location>
        <begin position="1"/>
        <end position="46"/>
    </location>
</feature>
<evidence type="ECO:0000313" key="2">
    <source>
        <dbReference type="Proteomes" id="UP001652581"/>
    </source>
</evidence>
<evidence type="ECO:0000256" key="1">
    <source>
        <dbReference type="SAM" id="MobiDB-lite"/>
    </source>
</evidence>
<accession>A0ABM5BI81</accession>
<dbReference type="RefSeq" id="XP_072796113.1">
    <property type="nucleotide sequence ID" value="XM_072940012.1"/>
</dbReference>
<keyword evidence="2" id="KW-1185">Reference proteome</keyword>
<feature type="compositionally biased region" description="Basic and acidic residues" evidence="1">
    <location>
        <begin position="1"/>
        <end position="16"/>
    </location>
</feature>
<sequence>METAGRDKDREGEGEGSHMGAGQTWNVGWHCPSWPRRGSSGARQGVQKAGVCEAGEYSRQRHSVMENLPPPLEEPIPGTCHVRAMMPPHRMWPARPSPRDVSWRLVQLQPSSAPSAALTRAACPWCLPLSVTFPLLQACDSCLWTSSLPRGWAPPVRPTARSQHRPRARAAQTPAVAPFYHQSKSKGPRLPPETLEGLAQVQAPPRSLPTSALGLDRTLPSGGSRLGHLTRGRPTCQSWTRESVTVSAQMFPGEPRDSSIGQDVLVLVLPKVSHMLARAWEAPACPARGLWVLLGVVSPGPPPKVQQDVLPLPPRRSGHPYSAPGLTKMPDPSREHQSPGQRRQATSGKGGARPGSTEPEGCCPV</sequence>
<evidence type="ECO:0000313" key="3">
    <source>
        <dbReference type="RefSeq" id="XP_072796113.1"/>
    </source>
</evidence>